<protein>
    <submittedName>
        <fullName evidence="8">Chromo domain-containing protein</fullName>
    </submittedName>
</protein>
<dbReference type="InterPro" id="IPR016197">
    <property type="entry name" value="Chromo-like_dom_sf"/>
</dbReference>
<feature type="domain" description="Chromo" evidence="5">
    <location>
        <begin position="41"/>
        <end position="101"/>
    </location>
</feature>
<reference evidence="8" key="1">
    <citation type="submission" date="2017-02" db="UniProtKB">
        <authorList>
            <consortium name="WormBaseParasite"/>
        </authorList>
    </citation>
    <scope>IDENTIFICATION</scope>
</reference>
<dbReference type="Proteomes" id="UP000274131">
    <property type="component" value="Unassembled WGS sequence"/>
</dbReference>
<dbReference type="SUPFAM" id="SSF54160">
    <property type="entry name" value="Chromo domain-like"/>
    <property type="match status" value="2"/>
</dbReference>
<sequence>MGRRRPFSKTQKKSNSQKDLSSNQQSKDESGGGEVNEGENYVVERVIGERINETTGRRHFLLKWQGYSSEDDTWEPESNLDCPDLIDEFYFRINRKRDDLNVEGVKAKVKRCSNYIEFLELDNGAYQLQSGCDQSDNWKEQQNGPEQSKTQTDGPEVSAESSIRKSQQENSEKTNMLIDRQTESEKPKSGSLDNAMSVASAADVKMTEKNDYASSLSCNKDLSNKREVLETKSLMQKGAIPQYILTVVVIFFFFSVLSFAFFQCLQASSLDILIIFQEPHEDHPFSYVVKYKNQINMECVPSEVISKMWPQVVIDFYEKWLTESNP</sequence>
<feature type="transmembrane region" description="Helical" evidence="4">
    <location>
        <begin position="243"/>
        <end position="262"/>
    </location>
</feature>
<feature type="region of interest" description="Disordered" evidence="3">
    <location>
        <begin position="132"/>
        <end position="194"/>
    </location>
</feature>
<proteinExistence type="predicted"/>
<dbReference type="SMART" id="SM00298">
    <property type="entry name" value="CHROMO"/>
    <property type="match status" value="1"/>
</dbReference>
<evidence type="ECO:0000313" key="7">
    <source>
        <dbReference type="Proteomes" id="UP000274131"/>
    </source>
</evidence>
<dbReference type="GO" id="GO:0005634">
    <property type="term" value="C:nucleus"/>
    <property type="evidence" value="ECO:0007669"/>
    <property type="project" value="UniProtKB-SubCell"/>
</dbReference>
<keyword evidence="2" id="KW-0539">Nucleus</keyword>
<dbReference type="InterPro" id="IPR023780">
    <property type="entry name" value="Chromo_domain"/>
</dbReference>
<dbReference type="GO" id="GO:0000792">
    <property type="term" value="C:heterochromatin"/>
    <property type="evidence" value="ECO:0007669"/>
    <property type="project" value="UniProtKB-ARBA"/>
</dbReference>
<dbReference type="InterPro" id="IPR000953">
    <property type="entry name" value="Chromo/chromo_shadow_dom"/>
</dbReference>
<keyword evidence="4" id="KW-0472">Membrane</keyword>
<gene>
    <name evidence="6" type="ORF">EVEC_LOCUS2758</name>
</gene>
<dbReference type="InterPro" id="IPR023779">
    <property type="entry name" value="Chromodomain_CS"/>
</dbReference>
<evidence type="ECO:0000313" key="6">
    <source>
        <dbReference type="EMBL" id="VDD87615.1"/>
    </source>
</evidence>
<feature type="compositionally biased region" description="Polar residues" evidence="3">
    <location>
        <begin position="132"/>
        <end position="161"/>
    </location>
</feature>
<evidence type="ECO:0000256" key="4">
    <source>
        <dbReference type="SAM" id="Phobius"/>
    </source>
</evidence>
<dbReference type="PANTHER" id="PTHR22812">
    <property type="entry name" value="CHROMOBOX PROTEIN"/>
    <property type="match status" value="1"/>
</dbReference>
<dbReference type="AlphaFoldDB" id="A0A0N4UZJ4"/>
<dbReference type="InterPro" id="IPR051219">
    <property type="entry name" value="Heterochromatin_chromo-domain"/>
</dbReference>
<reference evidence="6 7" key="2">
    <citation type="submission" date="2018-10" db="EMBL/GenBank/DDBJ databases">
        <authorList>
            <consortium name="Pathogen Informatics"/>
        </authorList>
    </citation>
    <scope>NUCLEOTIDE SEQUENCE [LARGE SCALE GENOMIC DNA]</scope>
</reference>
<dbReference type="CDD" id="cd00034">
    <property type="entry name" value="CSD"/>
    <property type="match status" value="1"/>
</dbReference>
<dbReference type="Pfam" id="PF00385">
    <property type="entry name" value="Chromo"/>
    <property type="match status" value="1"/>
</dbReference>
<dbReference type="STRING" id="51028.A0A0N4UZJ4"/>
<comment type="subcellular location">
    <subcellularLocation>
        <location evidence="1">Nucleus</location>
    </subcellularLocation>
</comment>
<dbReference type="OrthoDB" id="433924at2759"/>
<dbReference type="PROSITE" id="PS50013">
    <property type="entry name" value="CHROMO_2"/>
    <property type="match status" value="1"/>
</dbReference>
<evidence type="ECO:0000313" key="8">
    <source>
        <dbReference type="WBParaSite" id="EVEC_0000305001-mRNA-1"/>
    </source>
</evidence>
<accession>A0A0N4UZJ4</accession>
<evidence type="ECO:0000256" key="1">
    <source>
        <dbReference type="ARBA" id="ARBA00004123"/>
    </source>
</evidence>
<feature type="compositionally biased region" description="Basic and acidic residues" evidence="3">
    <location>
        <begin position="162"/>
        <end position="172"/>
    </location>
</feature>
<dbReference type="Gene3D" id="2.40.50.40">
    <property type="match status" value="2"/>
</dbReference>
<evidence type="ECO:0000256" key="2">
    <source>
        <dbReference type="ARBA" id="ARBA00023242"/>
    </source>
</evidence>
<dbReference type="EMBL" id="UXUI01007445">
    <property type="protein sequence ID" value="VDD87615.1"/>
    <property type="molecule type" value="Genomic_DNA"/>
</dbReference>
<dbReference type="InterPro" id="IPR008251">
    <property type="entry name" value="Chromo_shadow_dom"/>
</dbReference>
<dbReference type="WBParaSite" id="EVEC_0000305001-mRNA-1">
    <property type="protein sequence ID" value="EVEC_0000305001-mRNA-1"/>
    <property type="gene ID" value="EVEC_0000305001"/>
</dbReference>
<name>A0A0N4UZJ4_ENTVE</name>
<evidence type="ECO:0000259" key="5">
    <source>
        <dbReference type="PROSITE" id="PS50013"/>
    </source>
</evidence>
<feature type="region of interest" description="Disordered" evidence="3">
    <location>
        <begin position="1"/>
        <end position="40"/>
    </location>
</feature>
<organism evidence="8">
    <name type="scientific">Enterobius vermicularis</name>
    <name type="common">Human pinworm</name>
    <dbReference type="NCBI Taxonomy" id="51028"/>
    <lineage>
        <taxon>Eukaryota</taxon>
        <taxon>Metazoa</taxon>
        <taxon>Ecdysozoa</taxon>
        <taxon>Nematoda</taxon>
        <taxon>Chromadorea</taxon>
        <taxon>Rhabditida</taxon>
        <taxon>Spirurina</taxon>
        <taxon>Oxyuridomorpha</taxon>
        <taxon>Oxyuroidea</taxon>
        <taxon>Oxyuridae</taxon>
        <taxon>Enterobius</taxon>
    </lineage>
</organism>
<dbReference type="Pfam" id="PF01393">
    <property type="entry name" value="Chromo_shadow"/>
    <property type="match status" value="1"/>
</dbReference>
<dbReference type="PROSITE" id="PS00598">
    <property type="entry name" value="CHROMO_1"/>
    <property type="match status" value="1"/>
</dbReference>
<keyword evidence="4" id="KW-1133">Transmembrane helix</keyword>
<keyword evidence="4" id="KW-0812">Transmembrane</keyword>
<feature type="compositionally biased region" description="Basic residues" evidence="3">
    <location>
        <begin position="1"/>
        <end position="12"/>
    </location>
</feature>
<feature type="compositionally biased region" description="Polar residues" evidence="3">
    <location>
        <begin position="13"/>
        <end position="25"/>
    </location>
</feature>
<evidence type="ECO:0000256" key="3">
    <source>
        <dbReference type="SAM" id="MobiDB-lite"/>
    </source>
</evidence>
<keyword evidence="7" id="KW-1185">Reference proteome</keyword>